<feature type="compositionally biased region" description="Polar residues" evidence="2">
    <location>
        <begin position="44"/>
        <end position="66"/>
    </location>
</feature>
<dbReference type="EMBL" id="JADNRY010000008">
    <property type="protein sequence ID" value="KAF9075864.1"/>
    <property type="molecule type" value="Genomic_DNA"/>
</dbReference>
<feature type="region of interest" description="Disordered" evidence="2">
    <location>
        <begin position="753"/>
        <end position="772"/>
    </location>
</feature>
<protein>
    <recommendedName>
        <fullName evidence="3">RING-type domain-containing protein</fullName>
    </recommendedName>
</protein>
<keyword evidence="1" id="KW-0863">Zinc-finger</keyword>
<feature type="compositionally biased region" description="Polar residues" evidence="2">
    <location>
        <begin position="396"/>
        <end position="413"/>
    </location>
</feature>
<proteinExistence type="predicted"/>
<dbReference type="Gene3D" id="3.30.40.10">
    <property type="entry name" value="Zinc/RING finger domain, C3HC4 (zinc finger)"/>
    <property type="match status" value="1"/>
</dbReference>
<keyword evidence="5" id="KW-1185">Reference proteome</keyword>
<evidence type="ECO:0000259" key="3">
    <source>
        <dbReference type="PROSITE" id="PS50089"/>
    </source>
</evidence>
<feature type="compositionally biased region" description="Low complexity" evidence="2">
    <location>
        <begin position="676"/>
        <end position="702"/>
    </location>
</feature>
<organism evidence="4 5">
    <name type="scientific">Rhodocollybia butyracea</name>
    <dbReference type="NCBI Taxonomy" id="206335"/>
    <lineage>
        <taxon>Eukaryota</taxon>
        <taxon>Fungi</taxon>
        <taxon>Dikarya</taxon>
        <taxon>Basidiomycota</taxon>
        <taxon>Agaricomycotina</taxon>
        <taxon>Agaricomycetes</taxon>
        <taxon>Agaricomycetidae</taxon>
        <taxon>Agaricales</taxon>
        <taxon>Marasmiineae</taxon>
        <taxon>Omphalotaceae</taxon>
        <taxon>Rhodocollybia</taxon>
    </lineage>
</organism>
<reference evidence="4" key="1">
    <citation type="submission" date="2020-11" db="EMBL/GenBank/DDBJ databases">
        <authorList>
            <consortium name="DOE Joint Genome Institute"/>
            <person name="Ahrendt S."/>
            <person name="Riley R."/>
            <person name="Andreopoulos W."/>
            <person name="Labutti K."/>
            <person name="Pangilinan J."/>
            <person name="Ruiz-Duenas F.J."/>
            <person name="Barrasa J.M."/>
            <person name="Sanchez-Garcia M."/>
            <person name="Camarero S."/>
            <person name="Miyauchi S."/>
            <person name="Serrano A."/>
            <person name="Linde D."/>
            <person name="Babiker R."/>
            <person name="Drula E."/>
            <person name="Ayuso-Fernandez I."/>
            <person name="Pacheco R."/>
            <person name="Padilla G."/>
            <person name="Ferreira P."/>
            <person name="Barriuso J."/>
            <person name="Kellner H."/>
            <person name="Castanera R."/>
            <person name="Alfaro M."/>
            <person name="Ramirez L."/>
            <person name="Pisabarro A.G."/>
            <person name="Kuo A."/>
            <person name="Tritt A."/>
            <person name="Lipzen A."/>
            <person name="He G."/>
            <person name="Yan M."/>
            <person name="Ng V."/>
            <person name="Cullen D."/>
            <person name="Martin F."/>
            <person name="Rosso M.-N."/>
            <person name="Henrissat B."/>
            <person name="Hibbett D."/>
            <person name="Martinez A.T."/>
            <person name="Grigoriev I.V."/>
        </authorList>
    </citation>
    <scope>NUCLEOTIDE SEQUENCE</scope>
    <source>
        <strain evidence="4">AH 40177</strain>
    </source>
</reference>
<dbReference type="Pfam" id="PF13639">
    <property type="entry name" value="zf-RING_2"/>
    <property type="match status" value="1"/>
</dbReference>
<evidence type="ECO:0000256" key="1">
    <source>
        <dbReference type="PROSITE-ProRule" id="PRU00175"/>
    </source>
</evidence>
<keyword evidence="1" id="KW-0479">Metal-binding</keyword>
<feature type="compositionally biased region" description="Acidic residues" evidence="2">
    <location>
        <begin position="88"/>
        <end position="108"/>
    </location>
</feature>
<dbReference type="SUPFAM" id="SSF57850">
    <property type="entry name" value="RING/U-box"/>
    <property type="match status" value="1"/>
</dbReference>
<dbReference type="PROSITE" id="PS50089">
    <property type="entry name" value="ZF_RING_2"/>
    <property type="match status" value="1"/>
</dbReference>
<dbReference type="GO" id="GO:0061630">
    <property type="term" value="F:ubiquitin protein ligase activity"/>
    <property type="evidence" value="ECO:0007669"/>
    <property type="project" value="TreeGrafter"/>
</dbReference>
<dbReference type="InterPro" id="IPR051826">
    <property type="entry name" value="E3_ubiquitin-ligase_domain"/>
</dbReference>
<dbReference type="PANTHER" id="PTHR22765:SF411">
    <property type="entry name" value="OS02G0248440 PROTEIN"/>
    <property type="match status" value="1"/>
</dbReference>
<name>A0A9P5Q6U2_9AGAR</name>
<dbReference type="AlphaFoldDB" id="A0A9P5Q6U2"/>
<feature type="region of interest" description="Disordered" evidence="2">
    <location>
        <begin position="1"/>
        <end position="108"/>
    </location>
</feature>
<feature type="compositionally biased region" description="Polar residues" evidence="2">
    <location>
        <begin position="25"/>
        <end position="37"/>
    </location>
</feature>
<dbReference type="Proteomes" id="UP000772434">
    <property type="component" value="Unassembled WGS sequence"/>
</dbReference>
<dbReference type="PANTHER" id="PTHR22765">
    <property type="entry name" value="RING FINGER AND PROTEASE ASSOCIATED DOMAIN-CONTAINING"/>
    <property type="match status" value="1"/>
</dbReference>
<feature type="compositionally biased region" description="Polar residues" evidence="2">
    <location>
        <begin position="1"/>
        <end position="10"/>
    </location>
</feature>
<feature type="compositionally biased region" description="Polar residues" evidence="2">
    <location>
        <begin position="703"/>
        <end position="714"/>
    </location>
</feature>
<feature type="compositionally biased region" description="Polar residues" evidence="2">
    <location>
        <begin position="255"/>
        <end position="282"/>
    </location>
</feature>
<feature type="domain" description="RING-type" evidence="3">
    <location>
        <begin position="355"/>
        <end position="453"/>
    </location>
</feature>
<sequence length="808" mass="86289">MSNNNITLNPFTGLFRSMSRRSSQRHNPNTETSTPQQRGDVDMDSQQQSPVTPAVTVSNTDATLSNLPADAGHDVGNESDSSMPVLEDVSDSSDSDGAVDYDDEDDDQAMDTSEAFDVTASSSFIPGFVGIQSDFHTHDDEGGDGDDDGVMPPLEPVRLARPQGTRRARVEDDVDGDSERDRRHPSQRASRHPTPVPSASAIRPPERQAGVPGVAADPLPSNPHRRHRHHHPYQPIAMNFLSQMGFGGTGHAANLQPSGNRPQSNPREGASQGNGQQPATPRNPITTILELLQAGGQTGTFTFNSETGGFPFFGMRQVPEREDSERAKVLVDGLEEVPPGLIRRLERISPESSGCAICWEKLLEDAAEYLRREEEEEKNKTTEDAIKADSEKQPDMSVNTTAGPAAVPSTSSTRARIPKYPRIVTLPCSHVFHADCLIPWFTRPHQTTCPTCRFNIDPDNLTHGIGARRRAAASASGGDVAAEVGGPVPDPTRIEDSANVAGGNGEFVQGFFGVVEGGPEGPTYAPVAPPHFTTMRAAAPARNSFFPFSRSATTVPRRTASAGESSTPSPSARASTNPSAPTSNSSSTPATNNSGIQGTNSSANGSSASTAPTAPVSREHLVWPSAPRAQPVLPQTIMNEQMQGLAQAFAPHPRPNPTQRPRSERAMNVATNNILSTSDSSDASTNNGSSATSANSNASSSSVNLGPQSTVQSTVPPPSGAHVHFQPQPRAHHRRHHPQPGNFVIGFDFVVTNSSPEEPENENEHDDNTTPLSTEWTLEQIPFDPPGWGMQPGDSFASAPFTLEEEQV</sequence>
<evidence type="ECO:0000256" key="2">
    <source>
        <dbReference type="SAM" id="MobiDB-lite"/>
    </source>
</evidence>
<accession>A0A9P5Q6U2</accession>
<dbReference type="GO" id="GO:0006511">
    <property type="term" value="P:ubiquitin-dependent protein catabolic process"/>
    <property type="evidence" value="ECO:0007669"/>
    <property type="project" value="TreeGrafter"/>
</dbReference>
<dbReference type="InterPro" id="IPR013083">
    <property type="entry name" value="Znf_RING/FYVE/PHD"/>
</dbReference>
<dbReference type="SMART" id="SM00184">
    <property type="entry name" value="RING"/>
    <property type="match status" value="1"/>
</dbReference>
<feature type="region of interest" description="Disordered" evidence="2">
    <location>
        <begin position="549"/>
        <end position="616"/>
    </location>
</feature>
<feature type="region of interest" description="Disordered" evidence="2">
    <location>
        <begin position="130"/>
        <end position="230"/>
    </location>
</feature>
<feature type="region of interest" description="Disordered" evidence="2">
    <location>
        <begin position="675"/>
        <end position="743"/>
    </location>
</feature>
<evidence type="ECO:0000313" key="4">
    <source>
        <dbReference type="EMBL" id="KAF9075864.1"/>
    </source>
</evidence>
<dbReference type="InterPro" id="IPR001841">
    <property type="entry name" value="Znf_RING"/>
</dbReference>
<feature type="compositionally biased region" description="Basic and acidic residues" evidence="2">
    <location>
        <begin position="373"/>
        <end position="394"/>
    </location>
</feature>
<feature type="region of interest" description="Disordered" evidence="2">
    <location>
        <begin position="373"/>
        <end position="413"/>
    </location>
</feature>
<dbReference type="OrthoDB" id="8062037at2759"/>
<comment type="caution">
    <text evidence="4">The sequence shown here is derived from an EMBL/GenBank/DDBJ whole genome shotgun (WGS) entry which is preliminary data.</text>
</comment>
<keyword evidence="1" id="KW-0862">Zinc</keyword>
<evidence type="ECO:0000313" key="5">
    <source>
        <dbReference type="Proteomes" id="UP000772434"/>
    </source>
</evidence>
<dbReference type="GO" id="GO:0008270">
    <property type="term" value="F:zinc ion binding"/>
    <property type="evidence" value="ECO:0007669"/>
    <property type="project" value="UniProtKB-KW"/>
</dbReference>
<feature type="region of interest" description="Disordered" evidence="2">
    <location>
        <begin position="779"/>
        <end position="808"/>
    </location>
</feature>
<feature type="region of interest" description="Disordered" evidence="2">
    <location>
        <begin position="244"/>
        <end position="282"/>
    </location>
</feature>
<feature type="compositionally biased region" description="Low complexity" evidence="2">
    <location>
        <begin position="565"/>
        <end position="615"/>
    </location>
</feature>
<gene>
    <name evidence="4" type="ORF">BDP27DRAFT_962203</name>
</gene>